<dbReference type="CDD" id="cd02440">
    <property type="entry name" value="AdoMet_MTases"/>
    <property type="match status" value="1"/>
</dbReference>
<dbReference type="Pfam" id="PF13649">
    <property type="entry name" value="Methyltransf_25"/>
    <property type="match status" value="1"/>
</dbReference>
<dbReference type="GO" id="GO:0061542">
    <property type="term" value="F:3-demethylubiquinol 3-O-methyltransferase activity"/>
    <property type="evidence" value="ECO:0007669"/>
    <property type="project" value="UniProtKB-EC"/>
</dbReference>
<dbReference type="EMBL" id="JBHUGA010000011">
    <property type="protein sequence ID" value="MFD1846031.1"/>
    <property type="molecule type" value="Genomic_DNA"/>
</dbReference>
<reference evidence="6" key="1">
    <citation type="journal article" date="2019" name="Int. J. Syst. Evol. Microbiol.">
        <title>The Global Catalogue of Microorganisms (GCM) 10K type strain sequencing project: providing services to taxonomists for standard genome sequencing and annotation.</title>
        <authorList>
            <consortium name="The Broad Institute Genomics Platform"/>
            <consortium name="The Broad Institute Genome Sequencing Center for Infectious Disease"/>
            <person name="Wu L."/>
            <person name="Ma J."/>
        </authorList>
    </citation>
    <scope>NUCLEOTIDE SEQUENCE [LARGE SCALE GENOMIC DNA]</scope>
    <source>
        <strain evidence="6">JCM 11496</strain>
    </source>
</reference>
<organism evidence="5 6">
    <name type="scientific">Arthrobacter flavus</name>
    <dbReference type="NCBI Taxonomy" id="95172"/>
    <lineage>
        <taxon>Bacteria</taxon>
        <taxon>Bacillati</taxon>
        <taxon>Actinomycetota</taxon>
        <taxon>Actinomycetes</taxon>
        <taxon>Micrococcales</taxon>
        <taxon>Micrococcaceae</taxon>
        <taxon>Arthrobacter</taxon>
    </lineage>
</organism>
<protein>
    <submittedName>
        <fullName evidence="5">Class I SAM-dependent methyltransferase</fullName>
        <ecNumber evidence="5">2.1.1.222</ecNumber>
        <ecNumber evidence="5">2.1.1.64</ecNumber>
    </submittedName>
</protein>
<keyword evidence="1 5" id="KW-0489">Methyltransferase</keyword>
<comment type="caution">
    <text evidence="5">The sequence shown here is derived from an EMBL/GenBank/DDBJ whole genome shotgun (WGS) entry which is preliminary data.</text>
</comment>
<dbReference type="PANTHER" id="PTHR43464">
    <property type="entry name" value="METHYLTRANSFERASE"/>
    <property type="match status" value="1"/>
</dbReference>
<evidence type="ECO:0000313" key="5">
    <source>
        <dbReference type="EMBL" id="MFD1846031.1"/>
    </source>
</evidence>
<evidence type="ECO:0000259" key="4">
    <source>
        <dbReference type="Pfam" id="PF13649"/>
    </source>
</evidence>
<name>A0ABW4Q4G4_9MICC</name>
<accession>A0ABW4Q4G4</accession>
<evidence type="ECO:0000256" key="3">
    <source>
        <dbReference type="ARBA" id="ARBA00022691"/>
    </source>
</evidence>
<gene>
    <name evidence="5" type="ORF">ACFSFX_05410</name>
</gene>
<evidence type="ECO:0000256" key="1">
    <source>
        <dbReference type="ARBA" id="ARBA00022603"/>
    </source>
</evidence>
<dbReference type="SUPFAM" id="SSF53335">
    <property type="entry name" value="S-adenosyl-L-methionine-dependent methyltransferases"/>
    <property type="match status" value="1"/>
</dbReference>
<feature type="domain" description="Methyltransferase" evidence="4">
    <location>
        <begin position="52"/>
        <end position="142"/>
    </location>
</feature>
<evidence type="ECO:0000313" key="6">
    <source>
        <dbReference type="Proteomes" id="UP001597307"/>
    </source>
</evidence>
<dbReference type="InterPro" id="IPR029063">
    <property type="entry name" value="SAM-dependent_MTases_sf"/>
</dbReference>
<dbReference type="EC" id="2.1.1.222" evidence="5"/>
<dbReference type="Gene3D" id="3.40.50.150">
    <property type="entry name" value="Vaccinia Virus protein VP39"/>
    <property type="match status" value="1"/>
</dbReference>
<keyword evidence="6" id="KW-1185">Reference proteome</keyword>
<dbReference type="PANTHER" id="PTHR43464:SF19">
    <property type="entry name" value="UBIQUINONE BIOSYNTHESIS O-METHYLTRANSFERASE, MITOCHONDRIAL"/>
    <property type="match status" value="1"/>
</dbReference>
<proteinExistence type="predicted"/>
<dbReference type="GO" id="GO:0032259">
    <property type="term" value="P:methylation"/>
    <property type="evidence" value="ECO:0007669"/>
    <property type="project" value="UniProtKB-KW"/>
</dbReference>
<dbReference type="Proteomes" id="UP001597307">
    <property type="component" value="Unassembled WGS sequence"/>
</dbReference>
<evidence type="ECO:0000256" key="2">
    <source>
        <dbReference type="ARBA" id="ARBA00022679"/>
    </source>
</evidence>
<keyword evidence="3" id="KW-0949">S-adenosyl-L-methionine</keyword>
<dbReference type="InterPro" id="IPR041698">
    <property type="entry name" value="Methyltransf_25"/>
</dbReference>
<keyword evidence="2 5" id="KW-0808">Transferase</keyword>
<dbReference type="EC" id="2.1.1.64" evidence="5"/>
<sequence length="199" mass="21817">MNDETLWAAENREHPGHSARYIKRFEAMREEGRDLHGEARLLDAMAARKSQILDAGCGTGRVGGELAQLGHHVIGVDADAELIAAAQRDHPSSRWQTGNLSTLELARTFELIVCTGNVLPFLAPGTAPEVLRRLHAHLMPNGRLVVGFGNDRGYAFNTFFADADAAGLERHAQFSTWDLRPWEPSSSFLVAVLARKHAG</sequence>
<dbReference type="GO" id="GO:0102208">
    <property type="term" value="F:2-polyprenyl-6-hydroxyphenol methylase activity"/>
    <property type="evidence" value="ECO:0007669"/>
    <property type="project" value="UniProtKB-EC"/>
</dbReference>
<dbReference type="RefSeq" id="WP_377959544.1">
    <property type="nucleotide sequence ID" value="NZ_BAAAIJ010000047.1"/>
</dbReference>